<dbReference type="Proteomes" id="UP001054252">
    <property type="component" value="Unassembled WGS sequence"/>
</dbReference>
<name>A0AAV5HLS3_9ROSI</name>
<accession>A0AAV5HLS3</accession>
<evidence type="ECO:0000256" key="1">
    <source>
        <dbReference type="SAM" id="SignalP"/>
    </source>
</evidence>
<reference evidence="2 3" key="1">
    <citation type="journal article" date="2021" name="Commun. Biol.">
        <title>The genome of Shorea leprosula (Dipterocarpaceae) highlights the ecological relevance of drought in aseasonal tropical rainforests.</title>
        <authorList>
            <person name="Ng K.K.S."/>
            <person name="Kobayashi M.J."/>
            <person name="Fawcett J.A."/>
            <person name="Hatakeyama M."/>
            <person name="Paape T."/>
            <person name="Ng C.H."/>
            <person name="Ang C.C."/>
            <person name="Tnah L.H."/>
            <person name="Lee C.T."/>
            <person name="Nishiyama T."/>
            <person name="Sese J."/>
            <person name="O'Brien M.J."/>
            <person name="Copetti D."/>
            <person name="Mohd Noor M.I."/>
            <person name="Ong R.C."/>
            <person name="Putra M."/>
            <person name="Sireger I.Z."/>
            <person name="Indrioko S."/>
            <person name="Kosugi Y."/>
            <person name="Izuno A."/>
            <person name="Isagi Y."/>
            <person name="Lee S.L."/>
            <person name="Shimizu K.K."/>
        </authorList>
    </citation>
    <scope>NUCLEOTIDE SEQUENCE [LARGE SCALE GENOMIC DNA]</scope>
    <source>
        <strain evidence="2">214</strain>
    </source>
</reference>
<dbReference type="AlphaFoldDB" id="A0AAV5HLS3"/>
<evidence type="ECO:0000313" key="2">
    <source>
        <dbReference type="EMBL" id="GKU87271.1"/>
    </source>
</evidence>
<gene>
    <name evidence="2" type="ORF">SLEP1_g1701</name>
</gene>
<comment type="caution">
    <text evidence="2">The sequence shown here is derived from an EMBL/GenBank/DDBJ whole genome shotgun (WGS) entry which is preliminary data.</text>
</comment>
<organism evidence="2 3">
    <name type="scientific">Rubroshorea leprosula</name>
    <dbReference type="NCBI Taxonomy" id="152421"/>
    <lineage>
        <taxon>Eukaryota</taxon>
        <taxon>Viridiplantae</taxon>
        <taxon>Streptophyta</taxon>
        <taxon>Embryophyta</taxon>
        <taxon>Tracheophyta</taxon>
        <taxon>Spermatophyta</taxon>
        <taxon>Magnoliopsida</taxon>
        <taxon>eudicotyledons</taxon>
        <taxon>Gunneridae</taxon>
        <taxon>Pentapetalae</taxon>
        <taxon>rosids</taxon>
        <taxon>malvids</taxon>
        <taxon>Malvales</taxon>
        <taxon>Dipterocarpaceae</taxon>
        <taxon>Rubroshorea</taxon>
    </lineage>
</organism>
<feature type="signal peptide" evidence="1">
    <location>
        <begin position="1"/>
        <end position="15"/>
    </location>
</feature>
<keyword evidence="1" id="KW-0732">Signal</keyword>
<protein>
    <submittedName>
        <fullName evidence="2">Uncharacterized protein</fullName>
    </submittedName>
</protein>
<feature type="chain" id="PRO_5043641153" evidence="1">
    <location>
        <begin position="16"/>
        <end position="40"/>
    </location>
</feature>
<sequence length="40" mass="4281">MLVALASCTLQPTLSLLLGHVILVSRGCAESFFKEAYVAQ</sequence>
<keyword evidence="3" id="KW-1185">Reference proteome</keyword>
<evidence type="ECO:0000313" key="3">
    <source>
        <dbReference type="Proteomes" id="UP001054252"/>
    </source>
</evidence>
<dbReference type="EMBL" id="BPVZ01000002">
    <property type="protein sequence ID" value="GKU87271.1"/>
    <property type="molecule type" value="Genomic_DNA"/>
</dbReference>
<proteinExistence type="predicted"/>